<dbReference type="Proteomes" id="UP000325313">
    <property type="component" value="Unassembled WGS sequence"/>
</dbReference>
<dbReference type="EMBL" id="VDEP01000404">
    <property type="protein sequence ID" value="KAA1090124.1"/>
    <property type="molecule type" value="Genomic_DNA"/>
</dbReference>
<comment type="caution">
    <text evidence="1">The sequence shown here is derived from an EMBL/GenBank/DDBJ whole genome shotgun (WGS) entry which is preliminary data.</text>
</comment>
<dbReference type="AlphaFoldDB" id="A0A5B0NNN6"/>
<gene>
    <name evidence="1" type="ORF">PGTUg99_036074</name>
</gene>
<proteinExistence type="predicted"/>
<evidence type="ECO:0000313" key="2">
    <source>
        <dbReference type="Proteomes" id="UP000325313"/>
    </source>
</evidence>
<evidence type="ECO:0000313" key="1">
    <source>
        <dbReference type="EMBL" id="KAA1090124.1"/>
    </source>
</evidence>
<reference evidence="1 2" key="1">
    <citation type="submission" date="2019-05" db="EMBL/GenBank/DDBJ databases">
        <title>Emergence of the Ug99 lineage of the wheat stem rust pathogen through somatic hybridization.</title>
        <authorList>
            <person name="Li F."/>
            <person name="Upadhyaya N.M."/>
            <person name="Sperschneider J."/>
            <person name="Matny O."/>
            <person name="Nguyen-Phuc H."/>
            <person name="Mago R."/>
            <person name="Raley C."/>
            <person name="Miller M.E."/>
            <person name="Silverstein K.A.T."/>
            <person name="Henningsen E."/>
            <person name="Hirsch C.D."/>
            <person name="Visser B."/>
            <person name="Pretorius Z.A."/>
            <person name="Steffenson B.J."/>
            <person name="Schwessinger B."/>
            <person name="Dodds P.N."/>
            <person name="Figueroa M."/>
        </authorList>
    </citation>
    <scope>NUCLEOTIDE SEQUENCE [LARGE SCALE GENOMIC DNA]</scope>
    <source>
        <strain evidence="1 2">Ug99</strain>
    </source>
</reference>
<organism evidence="1 2">
    <name type="scientific">Puccinia graminis f. sp. tritici</name>
    <dbReference type="NCBI Taxonomy" id="56615"/>
    <lineage>
        <taxon>Eukaryota</taxon>
        <taxon>Fungi</taxon>
        <taxon>Dikarya</taxon>
        <taxon>Basidiomycota</taxon>
        <taxon>Pucciniomycotina</taxon>
        <taxon>Pucciniomycetes</taxon>
        <taxon>Pucciniales</taxon>
        <taxon>Pucciniaceae</taxon>
        <taxon>Puccinia</taxon>
    </lineage>
</organism>
<sequence length="103" mass="11718">MLSRFCLDPIPKKAPNVHSQLRLPISASFVNWIYDGLLTGRFEPSGELALYFLSVVALYFYDLTPYSRNSGLSNPSTSDVWNMALIEVEHRLIASCFHQPWPV</sequence>
<name>A0A5B0NNN6_PUCGR</name>
<protein>
    <submittedName>
        <fullName evidence="1">Uncharacterized protein</fullName>
    </submittedName>
</protein>
<accession>A0A5B0NNN6</accession>